<sequence length="287" mass="29918">MRTTSTIAAVAAAVVIAFTANSNNVADASSSHNAIRRPSIPRRLDSASGAALSDPVAERGLLEALFGNYRGTGTWYGVGVSMGACGQWTGTDERAVALNIGLYGNEDAQSGWCGKKLKITANGKTSIATVVDCCPTCPGNGDLDMSKTLFQDFAGIGAGVVDVKWSWVGAGGGDDDEHSGKGNSASSHHDNNDDDEEEKPKPKPKPSPKPTPKPSPKPKTTSTKTKTSTKTSSTSKSTTTATSTTTSTATKEDKKKPKKTQVVVESNLMNLDHVITGLQNMAMVGKN</sequence>
<dbReference type="PANTHER" id="PTHR31836:SF28">
    <property type="entry name" value="SRCR DOMAIN-CONTAINING PROTEIN-RELATED"/>
    <property type="match status" value="1"/>
</dbReference>
<feature type="chain" id="PRO_5043332578" description="RlpA-like protein double-psi beta-barrel domain-containing protein" evidence="3">
    <location>
        <begin position="23"/>
        <end position="287"/>
    </location>
</feature>
<evidence type="ECO:0000256" key="2">
    <source>
        <dbReference type="SAM" id="MobiDB-lite"/>
    </source>
</evidence>
<reference evidence="4" key="2">
    <citation type="journal article" date="2019" name="IMA Fungus">
        <title>Genome sequencing and comparison of five Tilletia species to identify candidate genes for the detection of regulated species infecting wheat.</title>
        <authorList>
            <person name="Nguyen H.D.T."/>
            <person name="Sultana T."/>
            <person name="Kesanakurti P."/>
            <person name="Hambleton S."/>
        </authorList>
    </citation>
    <scope>NUCLEOTIDE SEQUENCE</scope>
    <source>
        <strain evidence="4">DAOMC 238032</strain>
    </source>
</reference>
<feature type="compositionally biased region" description="Low complexity" evidence="2">
    <location>
        <begin position="218"/>
        <end position="249"/>
    </location>
</feature>
<protein>
    <recommendedName>
        <fullName evidence="6">RlpA-like protein double-psi beta-barrel domain-containing protein</fullName>
    </recommendedName>
</protein>
<gene>
    <name evidence="4" type="ORF">A4X03_0g7819</name>
</gene>
<comment type="caution">
    <text evidence="4">The sequence shown here is derived from an EMBL/GenBank/DDBJ whole genome shotgun (WGS) entry which is preliminary data.</text>
</comment>
<evidence type="ECO:0008006" key="6">
    <source>
        <dbReference type="Google" id="ProtNLM"/>
    </source>
</evidence>
<evidence type="ECO:0000256" key="3">
    <source>
        <dbReference type="SAM" id="SignalP"/>
    </source>
</evidence>
<dbReference type="InterPro" id="IPR036908">
    <property type="entry name" value="RlpA-like_sf"/>
</dbReference>
<reference evidence="4" key="1">
    <citation type="submission" date="2016-04" db="EMBL/GenBank/DDBJ databases">
        <authorList>
            <person name="Nguyen H.D."/>
            <person name="Kesanakurti P."/>
            <person name="Cullis J."/>
            <person name="Levesque C.A."/>
            <person name="Hambleton S."/>
        </authorList>
    </citation>
    <scope>NUCLEOTIDE SEQUENCE</scope>
    <source>
        <strain evidence="4">DAOMC 238032</strain>
    </source>
</reference>
<evidence type="ECO:0000313" key="5">
    <source>
        <dbReference type="Proteomes" id="UP000077671"/>
    </source>
</evidence>
<dbReference type="EMBL" id="LWDD02002026">
    <property type="protein sequence ID" value="KAE8243256.1"/>
    <property type="molecule type" value="Genomic_DNA"/>
</dbReference>
<dbReference type="AlphaFoldDB" id="A0A177T9N4"/>
<accession>A0A177T9N4</accession>
<evidence type="ECO:0000313" key="4">
    <source>
        <dbReference type="EMBL" id="KAE8243256.1"/>
    </source>
</evidence>
<name>A0A177T9N4_9BASI</name>
<evidence type="ECO:0000256" key="1">
    <source>
        <dbReference type="ARBA" id="ARBA00022729"/>
    </source>
</evidence>
<feature type="signal peptide" evidence="3">
    <location>
        <begin position="1"/>
        <end position="22"/>
    </location>
</feature>
<keyword evidence="1 3" id="KW-0732">Signal</keyword>
<dbReference type="InterPro" id="IPR051477">
    <property type="entry name" value="Expansin_CellWall"/>
</dbReference>
<organism evidence="4 5">
    <name type="scientific">Tilletia caries</name>
    <name type="common">wheat bunt fungus</name>
    <dbReference type="NCBI Taxonomy" id="13290"/>
    <lineage>
        <taxon>Eukaryota</taxon>
        <taxon>Fungi</taxon>
        <taxon>Dikarya</taxon>
        <taxon>Basidiomycota</taxon>
        <taxon>Ustilaginomycotina</taxon>
        <taxon>Exobasidiomycetes</taxon>
        <taxon>Tilletiales</taxon>
        <taxon>Tilletiaceae</taxon>
        <taxon>Tilletia</taxon>
    </lineage>
</organism>
<dbReference type="Proteomes" id="UP000077671">
    <property type="component" value="Unassembled WGS sequence"/>
</dbReference>
<dbReference type="Gene3D" id="2.40.40.10">
    <property type="entry name" value="RlpA-like domain"/>
    <property type="match status" value="1"/>
</dbReference>
<dbReference type="SUPFAM" id="SSF50685">
    <property type="entry name" value="Barwin-like endoglucanases"/>
    <property type="match status" value="1"/>
</dbReference>
<proteinExistence type="predicted"/>
<feature type="compositionally biased region" description="Pro residues" evidence="2">
    <location>
        <begin position="205"/>
        <end position="217"/>
    </location>
</feature>
<dbReference type="CDD" id="cd22191">
    <property type="entry name" value="DPBB_RlpA_EXP_N-like"/>
    <property type="match status" value="1"/>
</dbReference>
<dbReference type="PANTHER" id="PTHR31836">
    <property type="match status" value="1"/>
</dbReference>
<feature type="region of interest" description="Disordered" evidence="2">
    <location>
        <begin position="171"/>
        <end position="261"/>
    </location>
</feature>